<keyword evidence="5" id="KW-0256">Endoplasmic reticulum</keyword>
<evidence type="ECO:0000256" key="8">
    <source>
        <dbReference type="SAM" id="Phobius"/>
    </source>
</evidence>
<evidence type="ECO:0000256" key="2">
    <source>
        <dbReference type="ARBA" id="ARBA00004687"/>
    </source>
</evidence>
<feature type="transmembrane region" description="Helical" evidence="8">
    <location>
        <begin position="156"/>
        <end position="178"/>
    </location>
</feature>
<dbReference type="InterPro" id="IPR009580">
    <property type="entry name" value="GPI_biosynthesis_protein_Pig-F"/>
</dbReference>
<evidence type="ECO:0000313" key="10">
    <source>
        <dbReference type="Proteomes" id="UP001431209"/>
    </source>
</evidence>
<name>A0AAW2ZLG9_9EUKA</name>
<dbReference type="GO" id="GO:0006506">
    <property type="term" value="P:GPI anchor biosynthetic process"/>
    <property type="evidence" value="ECO:0007669"/>
    <property type="project" value="UniProtKB-KW"/>
</dbReference>
<organism evidence="9 10">
    <name type="scientific">Acrasis kona</name>
    <dbReference type="NCBI Taxonomy" id="1008807"/>
    <lineage>
        <taxon>Eukaryota</taxon>
        <taxon>Discoba</taxon>
        <taxon>Heterolobosea</taxon>
        <taxon>Tetramitia</taxon>
        <taxon>Eutetramitia</taxon>
        <taxon>Acrasidae</taxon>
        <taxon>Acrasis</taxon>
    </lineage>
</organism>
<keyword evidence="3" id="KW-0337">GPI-anchor biosynthesis</keyword>
<dbReference type="GO" id="GO:0005789">
    <property type="term" value="C:endoplasmic reticulum membrane"/>
    <property type="evidence" value="ECO:0007669"/>
    <property type="project" value="UniProtKB-SubCell"/>
</dbReference>
<feature type="transmembrane region" description="Helical" evidence="8">
    <location>
        <begin position="52"/>
        <end position="72"/>
    </location>
</feature>
<evidence type="ECO:0000256" key="6">
    <source>
        <dbReference type="ARBA" id="ARBA00022989"/>
    </source>
</evidence>
<gene>
    <name evidence="9" type="ORF">AKO1_009701</name>
</gene>
<dbReference type="EMBL" id="JAOPGA020001709">
    <property type="protein sequence ID" value="KAL0490713.1"/>
    <property type="molecule type" value="Genomic_DNA"/>
</dbReference>
<sequence length="189" mass="21334">MQKKHGGKERQTQSTNAPTQQISIFALTLVINISYFFIYWKNIQTEYQNTLKVFLSILLSAQALAVTILYGFLPVLQYIKVLSFGVVGFSIIAFTYGSTIDINLPIWALLVAALVIAPHYNYLEQSLFKLRAASALVVVWASAFVIPLDWDRPWQLWPICCTYGAILGSLAPLLVVVWDMFVGRKVKKE</sequence>
<proteinExistence type="predicted"/>
<dbReference type="Proteomes" id="UP001431209">
    <property type="component" value="Unassembled WGS sequence"/>
</dbReference>
<feature type="transmembrane region" description="Helical" evidence="8">
    <location>
        <begin position="130"/>
        <end position="150"/>
    </location>
</feature>
<comment type="pathway">
    <text evidence="2">Glycolipid biosynthesis; glycosylphosphatidylinositol-anchor biosynthesis.</text>
</comment>
<evidence type="ECO:0000256" key="7">
    <source>
        <dbReference type="ARBA" id="ARBA00023136"/>
    </source>
</evidence>
<evidence type="ECO:0000256" key="1">
    <source>
        <dbReference type="ARBA" id="ARBA00004477"/>
    </source>
</evidence>
<evidence type="ECO:0000313" key="9">
    <source>
        <dbReference type="EMBL" id="KAL0490713.1"/>
    </source>
</evidence>
<dbReference type="Pfam" id="PF06699">
    <property type="entry name" value="PIG-F"/>
    <property type="match status" value="1"/>
</dbReference>
<evidence type="ECO:0000256" key="5">
    <source>
        <dbReference type="ARBA" id="ARBA00022824"/>
    </source>
</evidence>
<keyword evidence="4 8" id="KW-0812">Transmembrane</keyword>
<feature type="transmembrane region" description="Helical" evidence="8">
    <location>
        <begin position="21"/>
        <end position="40"/>
    </location>
</feature>
<comment type="caution">
    <text evidence="9">The sequence shown here is derived from an EMBL/GenBank/DDBJ whole genome shotgun (WGS) entry which is preliminary data.</text>
</comment>
<keyword evidence="6 8" id="KW-1133">Transmembrane helix</keyword>
<keyword evidence="10" id="KW-1185">Reference proteome</keyword>
<evidence type="ECO:0000256" key="4">
    <source>
        <dbReference type="ARBA" id="ARBA00022692"/>
    </source>
</evidence>
<feature type="transmembrane region" description="Helical" evidence="8">
    <location>
        <begin position="79"/>
        <end position="98"/>
    </location>
</feature>
<reference evidence="9 10" key="1">
    <citation type="submission" date="2024-03" db="EMBL/GenBank/DDBJ databases">
        <title>The Acrasis kona genome and developmental transcriptomes reveal deep origins of eukaryotic multicellular pathways.</title>
        <authorList>
            <person name="Sheikh S."/>
            <person name="Fu C.-J."/>
            <person name="Brown M.W."/>
            <person name="Baldauf S.L."/>
        </authorList>
    </citation>
    <scope>NUCLEOTIDE SEQUENCE [LARGE SCALE GENOMIC DNA]</scope>
    <source>
        <strain evidence="9 10">ATCC MYA-3509</strain>
    </source>
</reference>
<feature type="transmembrane region" description="Helical" evidence="8">
    <location>
        <begin position="104"/>
        <end position="123"/>
    </location>
</feature>
<keyword evidence="7 8" id="KW-0472">Membrane</keyword>
<accession>A0AAW2ZLG9</accession>
<evidence type="ECO:0000256" key="3">
    <source>
        <dbReference type="ARBA" id="ARBA00022502"/>
    </source>
</evidence>
<protein>
    <submittedName>
        <fullName evidence="9">Phosphatidylinositol-glycan biosynthesis class F protein</fullName>
    </submittedName>
</protein>
<comment type="subcellular location">
    <subcellularLocation>
        <location evidence="1">Endoplasmic reticulum membrane</location>
        <topology evidence="1">Multi-pass membrane protein</topology>
    </subcellularLocation>
</comment>
<dbReference type="AlphaFoldDB" id="A0AAW2ZLG9"/>